<evidence type="ECO:0000256" key="2">
    <source>
        <dbReference type="ARBA" id="ARBA00005241"/>
    </source>
</evidence>
<evidence type="ECO:0000259" key="7">
    <source>
        <dbReference type="PROSITE" id="PS50850"/>
    </source>
</evidence>
<evidence type="ECO:0000256" key="5">
    <source>
        <dbReference type="ARBA" id="ARBA00023136"/>
    </source>
</evidence>
<dbReference type="InterPro" id="IPR051717">
    <property type="entry name" value="MFS_MFSD6"/>
</dbReference>
<dbReference type="Proteomes" id="UP001257060">
    <property type="component" value="Unassembled WGS sequence"/>
</dbReference>
<accession>A0ABU2GJY7</accession>
<dbReference type="InterPro" id="IPR020846">
    <property type="entry name" value="MFS_dom"/>
</dbReference>
<dbReference type="PANTHER" id="PTHR16172:SF41">
    <property type="entry name" value="MAJOR FACILITATOR SUPERFAMILY DOMAIN-CONTAINING PROTEIN 6-LIKE"/>
    <property type="match status" value="1"/>
</dbReference>
<feature type="transmembrane region" description="Helical" evidence="6">
    <location>
        <begin position="20"/>
        <end position="38"/>
    </location>
</feature>
<sequence>MTVREVVRERDEESYFKAFYFLYFAAWSGFVVFRNAYFEDIGMTGAEMGTIGFLLRTAGILALPAWGLLGDRYGAQKTILLASVVTSGVLGAVYPSAASVFPLLALVSVAFAAFRAPVKPVANAMVLSTGVPYGTVRAYGSVAFGVAALGFGLISSHVGTAAVFYGFGVGMAVLAVILLRIPVENRPPTESVGLRAISLVRNRNFAALLVAAFLMGAMFPAGSAYLSVLVRSLGGSDAITGLSVAAKTAGEAVVFLYAARFATTYRRLLVVGAGCHVLTFAFYATAPPPTFVVAAQLLLGVGYAAFMLAAVNLAAELAPLSLGSTAQTFLTGFGFVAGSALGELASGHLLDLVGVQSMYQYVAVVGVVVVAVTGLLDGSLGADGLIPTDS</sequence>
<evidence type="ECO:0000256" key="4">
    <source>
        <dbReference type="ARBA" id="ARBA00022989"/>
    </source>
</evidence>
<dbReference type="Pfam" id="PF12832">
    <property type="entry name" value="MFS_1_like"/>
    <property type="match status" value="1"/>
</dbReference>
<dbReference type="PROSITE" id="PS50850">
    <property type="entry name" value="MFS"/>
    <property type="match status" value="1"/>
</dbReference>
<comment type="subcellular location">
    <subcellularLocation>
        <location evidence="1">Membrane</location>
        <topology evidence="1">Multi-pass membrane protein</topology>
    </subcellularLocation>
</comment>
<feature type="transmembrane region" description="Helical" evidence="6">
    <location>
        <begin position="268"/>
        <end position="286"/>
    </location>
</feature>
<protein>
    <submittedName>
        <fullName evidence="8">MFS transporter</fullName>
    </submittedName>
</protein>
<feature type="transmembrane region" description="Helical" evidence="6">
    <location>
        <begin position="204"/>
        <end position="226"/>
    </location>
</feature>
<keyword evidence="4 6" id="KW-1133">Transmembrane helix</keyword>
<feature type="transmembrane region" description="Helical" evidence="6">
    <location>
        <begin position="162"/>
        <end position="183"/>
    </location>
</feature>
<evidence type="ECO:0000313" key="9">
    <source>
        <dbReference type="Proteomes" id="UP001257060"/>
    </source>
</evidence>
<dbReference type="RefSeq" id="WP_310926058.1">
    <property type="nucleotide sequence ID" value="NZ_JAMQOP010000005.1"/>
</dbReference>
<feature type="transmembrane region" description="Helical" evidence="6">
    <location>
        <begin position="50"/>
        <end position="69"/>
    </location>
</feature>
<dbReference type="EMBL" id="JAMQOP010000005">
    <property type="protein sequence ID" value="MDS0301137.1"/>
    <property type="molecule type" value="Genomic_DNA"/>
</dbReference>
<gene>
    <name evidence="8" type="ORF">NDI76_20580</name>
</gene>
<proteinExistence type="inferred from homology"/>
<organism evidence="8 9">
    <name type="scientific">Halogeometricum salsisoli</name>
    <dbReference type="NCBI Taxonomy" id="2950536"/>
    <lineage>
        <taxon>Archaea</taxon>
        <taxon>Methanobacteriati</taxon>
        <taxon>Methanobacteriota</taxon>
        <taxon>Stenosarchaea group</taxon>
        <taxon>Halobacteria</taxon>
        <taxon>Halobacteriales</taxon>
        <taxon>Haloferacaceae</taxon>
        <taxon>Halogeometricum</taxon>
    </lineage>
</organism>
<evidence type="ECO:0000256" key="1">
    <source>
        <dbReference type="ARBA" id="ARBA00004141"/>
    </source>
</evidence>
<feature type="transmembrane region" description="Helical" evidence="6">
    <location>
        <begin position="292"/>
        <end position="315"/>
    </location>
</feature>
<evidence type="ECO:0000313" key="8">
    <source>
        <dbReference type="EMBL" id="MDS0301137.1"/>
    </source>
</evidence>
<keyword evidence="5 6" id="KW-0472">Membrane</keyword>
<evidence type="ECO:0000256" key="6">
    <source>
        <dbReference type="SAM" id="Phobius"/>
    </source>
</evidence>
<dbReference type="InterPro" id="IPR024989">
    <property type="entry name" value="MFS_assoc_dom"/>
</dbReference>
<keyword evidence="3 6" id="KW-0812">Transmembrane</keyword>
<name>A0ABU2GJY7_9EURY</name>
<evidence type="ECO:0000256" key="3">
    <source>
        <dbReference type="ARBA" id="ARBA00022692"/>
    </source>
</evidence>
<feature type="domain" description="Major facilitator superfamily (MFS) profile" evidence="7">
    <location>
        <begin position="204"/>
        <end position="390"/>
    </location>
</feature>
<dbReference type="SUPFAM" id="SSF103473">
    <property type="entry name" value="MFS general substrate transporter"/>
    <property type="match status" value="1"/>
</dbReference>
<dbReference type="Gene3D" id="1.20.1250.20">
    <property type="entry name" value="MFS general substrate transporter like domains"/>
    <property type="match status" value="2"/>
</dbReference>
<keyword evidence="9" id="KW-1185">Reference proteome</keyword>
<dbReference type="PANTHER" id="PTHR16172">
    <property type="entry name" value="MAJOR FACILITATOR SUPERFAMILY DOMAIN-CONTAINING PROTEIN 6-LIKE"/>
    <property type="match status" value="1"/>
</dbReference>
<feature type="transmembrane region" description="Helical" evidence="6">
    <location>
        <begin position="327"/>
        <end position="346"/>
    </location>
</feature>
<reference evidence="8 9" key="1">
    <citation type="submission" date="2022-06" db="EMBL/GenBank/DDBJ databases">
        <title>Halogeometricum sp. a new haloarchaeum isolate from saline soil.</title>
        <authorList>
            <person name="Strakova D."/>
            <person name="Galisteo C."/>
            <person name="Sanchez-Porro C."/>
            <person name="Ventosa A."/>
        </authorList>
    </citation>
    <scope>NUCLEOTIDE SEQUENCE [LARGE SCALE GENOMIC DNA]</scope>
    <source>
        <strain evidence="8 9">S1BR25-6</strain>
    </source>
</reference>
<comment type="caution">
    <text evidence="8">The sequence shown here is derived from an EMBL/GenBank/DDBJ whole genome shotgun (WGS) entry which is preliminary data.</text>
</comment>
<comment type="similarity">
    <text evidence="2">Belongs to the major facilitator superfamily. MFSD6 family.</text>
</comment>
<dbReference type="InterPro" id="IPR036259">
    <property type="entry name" value="MFS_trans_sf"/>
</dbReference>
<feature type="transmembrane region" description="Helical" evidence="6">
    <location>
        <begin position="100"/>
        <end position="118"/>
    </location>
</feature>
<feature type="transmembrane region" description="Helical" evidence="6">
    <location>
        <begin position="358"/>
        <end position="376"/>
    </location>
</feature>
<feature type="transmembrane region" description="Helical" evidence="6">
    <location>
        <begin position="138"/>
        <end position="156"/>
    </location>
</feature>